<comment type="caution">
    <text evidence="1">The sequence shown here is derived from an EMBL/GenBank/DDBJ whole genome shotgun (WGS) entry which is preliminary data.</text>
</comment>
<name>A0ABP1G1E4_9CHLO</name>
<dbReference type="Proteomes" id="UP001497392">
    <property type="component" value="Unassembled WGS sequence"/>
</dbReference>
<keyword evidence="2" id="KW-1185">Reference proteome</keyword>
<reference evidence="1 2" key="1">
    <citation type="submission" date="2024-06" db="EMBL/GenBank/DDBJ databases">
        <authorList>
            <person name="Kraege A."/>
            <person name="Thomma B."/>
        </authorList>
    </citation>
    <scope>NUCLEOTIDE SEQUENCE [LARGE SCALE GENOMIC DNA]</scope>
</reference>
<gene>
    <name evidence="1" type="primary">g7867</name>
    <name evidence="1" type="ORF">VP750_LOCUS6748</name>
</gene>
<dbReference type="EMBL" id="CAXHTA020000012">
    <property type="protein sequence ID" value="CAL5225089.1"/>
    <property type="molecule type" value="Genomic_DNA"/>
</dbReference>
<organism evidence="1 2">
    <name type="scientific">Coccomyxa viridis</name>
    <dbReference type="NCBI Taxonomy" id="1274662"/>
    <lineage>
        <taxon>Eukaryota</taxon>
        <taxon>Viridiplantae</taxon>
        <taxon>Chlorophyta</taxon>
        <taxon>core chlorophytes</taxon>
        <taxon>Trebouxiophyceae</taxon>
        <taxon>Trebouxiophyceae incertae sedis</taxon>
        <taxon>Coccomyxaceae</taxon>
        <taxon>Coccomyxa</taxon>
    </lineage>
</organism>
<sequence>MSDRYTVDLTNFLTDRQATVTIASLTAVDPSLNSDYRITRIPEGMTLLSNLDRVRMVALKKPCQKAMELFMSQDETDVIIFVTKDAENRFEVSQKWTRPSIFVLSLNYDNIPKATRKIMTYFDAIVSTGMNAQTATNKALSSIPASLIYPRFLTPANHRPDIRALRAAMGLNPDKFVFLLDINEYLEIKSFDTVIKAYAHCVQHVPDFQRDALLLVNAYTTVQLVNVLKLETFTPNEINIFVPYYADGNRRDDTLLERLVECADVVVNVGSGGDFDVHANLAQQCDKLVLYTDTSRNRCYYPYGLRVAETQVFYDGLAQGFLNLPAVGEVAALLQQAFSARKRLKTNDSARKIIRDFKARNDRFAERWSSVLSDVL</sequence>
<evidence type="ECO:0000313" key="2">
    <source>
        <dbReference type="Proteomes" id="UP001497392"/>
    </source>
</evidence>
<accession>A0ABP1G1E4</accession>
<proteinExistence type="predicted"/>
<protein>
    <submittedName>
        <fullName evidence="1">G7867 protein</fullName>
    </submittedName>
</protein>
<dbReference type="SUPFAM" id="SSF53756">
    <property type="entry name" value="UDP-Glycosyltransferase/glycogen phosphorylase"/>
    <property type="match status" value="1"/>
</dbReference>
<evidence type="ECO:0000313" key="1">
    <source>
        <dbReference type="EMBL" id="CAL5225089.1"/>
    </source>
</evidence>